<dbReference type="SFLD" id="SFLDF00027">
    <property type="entry name" value="p-type_atpase"/>
    <property type="match status" value="1"/>
</dbReference>
<dbReference type="Gene3D" id="3.40.1110.10">
    <property type="entry name" value="Calcium-transporting ATPase, cytoplasmic domain N"/>
    <property type="match status" value="1"/>
</dbReference>
<dbReference type="Pfam" id="PF00702">
    <property type="entry name" value="Hydrolase"/>
    <property type="match status" value="1"/>
</dbReference>
<dbReference type="InterPro" id="IPR008250">
    <property type="entry name" value="ATPase_P-typ_transduc_dom_A_sf"/>
</dbReference>
<dbReference type="Pfam" id="PF00122">
    <property type="entry name" value="E1-E2_ATPase"/>
    <property type="match status" value="1"/>
</dbReference>
<dbReference type="InterPro" id="IPR004014">
    <property type="entry name" value="ATPase_P-typ_cation-transptr_N"/>
</dbReference>
<accession>A0ABS7SNW5</accession>
<dbReference type="SUPFAM" id="SSF56784">
    <property type="entry name" value="HAD-like"/>
    <property type="match status" value="1"/>
</dbReference>
<feature type="domain" description="Cation-transporting P-type ATPase N-terminal" evidence="9">
    <location>
        <begin position="1"/>
        <end position="63"/>
    </location>
</feature>
<dbReference type="PANTHER" id="PTHR42861">
    <property type="entry name" value="CALCIUM-TRANSPORTING ATPASE"/>
    <property type="match status" value="1"/>
</dbReference>
<dbReference type="Pfam" id="PF00690">
    <property type="entry name" value="Cation_ATPase_N"/>
    <property type="match status" value="1"/>
</dbReference>
<dbReference type="EMBL" id="JAFBIL020000003">
    <property type="protein sequence ID" value="MBZ2207500.1"/>
    <property type="molecule type" value="Genomic_DNA"/>
</dbReference>
<feature type="transmembrane region" description="Helical" evidence="8">
    <location>
        <begin position="229"/>
        <end position="250"/>
    </location>
</feature>
<dbReference type="PROSITE" id="PS00154">
    <property type="entry name" value="ATPASE_E1_E2"/>
    <property type="match status" value="1"/>
</dbReference>
<evidence type="ECO:0000256" key="4">
    <source>
        <dbReference type="ARBA" id="ARBA00022840"/>
    </source>
</evidence>
<dbReference type="PRINTS" id="PR00120">
    <property type="entry name" value="HATPASE"/>
</dbReference>
<comment type="subcellular location">
    <subcellularLocation>
        <location evidence="1">Membrane</location>
        <topology evidence="1">Multi-pass membrane protein</topology>
    </subcellularLocation>
</comment>
<keyword evidence="7 8" id="KW-0472">Membrane</keyword>
<dbReference type="InterPro" id="IPR006068">
    <property type="entry name" value="ATPase_P-typ_cation-transptr_C"/>
</dbReference>
<dbReference type="SFLD" id="SFLDS00003">
    <property type="entry name" value="Haloacid_Dehalogenase"/>
    <property type="match status" value="1"/>
</dbReference>
<dbReference type="NCBIfam" id="TIGR01494">
    <property type="entry name" value="ATPase_P-type"/>
    <property type="match status" value="2"/>
</dbReference>
<dbReference type="InterPro" id="IPR001757">
    <property type="entry name" value="P_typ_ATPase"/>
</dbReference>
<organism evidence="10 11">
    <name type="scientific">Massilia soli</name>
    <dbReference type="NCBI Taxonomy" id="2792854"/>
    <lineage>
        <taxon>Bacteria</taxon>
        <taxon>Pseudomonadati</taxon>
        <taxon>Pseudomonadota</taxon>
        <taxon>Betaproteobacteria</taxon>
        <taxon>Burkholderiales</taxon>
        <taxon>Oxalobacteraceae</taxon>
        <taxon>Telluria group</taxon>
        <taxon>Massilia</taxon>
    </lineage>
</organism>
<keyword evidence="3" id="KW-0547">Nucleotide-binding</keyword>
<evidence type="ECO:0000313" key="10">
    <source>
        <dbReference type="EMBL" id="MBZ2207500.1"/>
    </source>
</evidence>
<dbReference type="Proteomes" id="UP000809349">
    <property type="component" value="Unassembled WGS sequence"/>
</dbReference>
<evidence type="ECO:0000256" key="1">
    <source>
        <dbReference type="ARBA" id="ARBA00004141"/>
    </source>
</evidence>
<dbReference type="SUPFAM" id="SSF81653">
    <property type="entry name" value="Calcium ATPase, transduction domain A"/>
    <property type="match status" value="1"/>
</dbReference>
<dbReference type="SMART" id="SM00831">
    <property type="entry name" value="Cation_ATPase_N"/>
    <property type="match status" value="1"/>
</dbReference>
<keyword evidence="2 8" id="KW-0812">Transmembrane</keyword>
<evidence type="ECO:0000256" key="6">
    <source>
        <dbReference type="ARBA" id="ARBA00022989"/>
    </source>
</evidence>
<dbReference type="RefSeq" id="WP_223467987.1">
    <property type="nucleotide sequence ID" value="NZ_JAFBIL020000003.1"/>
</dbReference>
<dbReference type="InterPro" id="IPR036412">
    <property type="entry name" value="HAD-like_sf"/>
</dbReference>
<dbReference type="Pfam" id="PF00689">
    <property type="entry name" value="Cation_ATPase_C"/>
    <property type="match status" value="1"/>
</dbReference>
<evidence type="ECO:0000259" key="9">
    <source>
        <dbReference type="SMART" id="SM00831"/>
    </source>
</evidence>
<dbReference type="Gene3D" id="3.40.50.1000">
    <property type="entry name" value="HAD superfamily/HAD-like"/>
    <property type="match status" value="1"/>
</dbReference>
<evidence type="ECO:0000256" key="5">
    <source>
        <dbReference type="ARBA" id="ARBA00022967"/>
    </source>
</evidence>
<dbReference type="InterPro" id="IPR059000">
    <property type="entry name" value="ATPase_P-type_domA"/>
</dbReference>
<evidence type="ECO:0000256" key="3">
    <source>
        <dbReference type="ARBA" id="ARBA00022741"/>
    </source>
</evidence>
<feature type="transmembrane region" description="Helical" evidence="8">
    <location>
        <begin position="634"/>
        <end position="654"/>
    </location>
</feature>
<comment type="caution">
    <text evidence="10">The sequence shown here is derived from an EMBL/GenBank/DDBJ whole genome shotgun (WGS) entry which is preliminary data.</text>
</comment>
<keyword evidence="6 8" id="KW-1133">Transmembrane helix</keyword>
<dbReference type="InterPro" id="IPR044492">
    <property type="entry name" value="P_typ_ATPase_HD_dom"/>
</dbReference>
<dbReference type="PRINTS" id="PR00119">
    <property type="entry name" value="CATATPASE"/>
</dbReference>
<protein>
    <submittedName>
        <fullName evidence="10">Cation-translocating P-type ATPase</fullName>
    </submittedName>
</protein>
<keyword evidence="4" id="KW-0067">ATP-binding</keyword>
<dbReference type="InterPro" id="IPR018303">
    <property type="entry name" value="ATPase_P-typ_P_site"/>
</dbReference>
<keyword evidence="5" id="KW-1278">Translocase</keyword>
<evidence type="ECO:0000313" key="11">
    <source>
        <dbReference type="Proteomes" id="UP000809349"/>
    </source>
</evidence>
<reference evidence="10 11" key="1">
    <citation type="submission" date="2021-08" db="EMBL/GenBank/DDBJ databases">
        <title>Massilia sp. R798.</title>
        <authorList>
            <person name="Baek J.H."/>
            <person name="Jung H.S."/>
            <person name="Kim K.R."/>
            <person name="Jeon C.O."/>
        </authorList>
    </citation>
    <scope>NUCLEOTIDE SEQUENCE [LARGE SCALE GENOMIC DNA]</scope>
    <source>
        <strain evidence="10 11">R798</strain>
    </source>
</reference>
<feature type="transmembrane region" description="Helical" evidence="8">
    <location>
        <begin position="774"/>
        <end position="793"/>
    </location>
</feature>
<dbReference type="InterPro" id="IPR023299">
    <property type="entry name" value="ATPase_P-typ_cyto_dom_N"/>
</dbReference>
<keyword evidence="11" id="KW-1185">Reference proteome</keyword>
<dbReference type="Gene3D" id="1.20.1110.10">
    <property type="entry name" value="Calcium-transporting ATPase, transmembrane domain"/>
    <property type="match status" value="2"/>
</dbReference>
<name>A0ABS7SNW5_9BURK</name>
<sequence length="842" mass="88958">MTVPIDHSGLSTAEAAARLARHGPNALPGDGRRTWRNIAADAAREPMFLLLVTAGGLYLLLGDLLEGIFLFAMVFVTIGMTLYQEGKTERALDALRELGSPRALVMRDGAPLHVDSRTVVPGDILVVSEGDRVAADGILLEGTEVEADESLLTGESLPVRKLPGTRPKAMPRPGGDDTAALYSGTLLVHGHGLVLVTATGPQTEIGRIGSALARIKPERSPLQKQNARLVRIFALAGTVASVLLVVLLGLRSGDWLESLLAGIALAMSMLPEEFPVVLMVFPALGAWRLARAKVLTRRLASIETLGATSVLCVDKTGTLTENHMRVQAMFACGKTRELDGSALAPPWRALAEHAVLASAQAPFDPMEQAIVALAAPARNGWRMAREYPLSPALRAMTQAWQVDGQPGYTVAAKGAPEAILALCRIGSEQAASISAAVDAMARKGLRVLGVAQARHAAAGLPDSQDQFAFTFTGLLGLADPLRDDIPEAVAACRSAGIRVVMITGDYPITAAAIASQAGIDPGSILTGAELDGLDDAALAERVRDVRVCARIAPDEKLRLVQAFKANGAIVGMTGDGVNDAPALRAAHVGVAMGKRGTDVAREAASLVLLDDRFSSIVGAIRSGRQIYQNMQKSMSYILGVHVAVAGMALVPVLLGWPILLYPMHIVFLELMIDPTCALAFENEPADPGLMQAPPRDPQAPLFGGRTVVSALLIGLGSLVTVLAAYGLALTYLDEERARAFAFSSLVAANIAQIFANRSHTRSLLDGLRTPNRVVWIVAGIALAMLVLVVYQPLLADLFRFHPLSAAELGASLAVGALSVVWFELLKPALKRRERLALHAGHG</sequence>
<dbReference type="InterPro" id="IPR023298">
    <property type="entry name" value="ATPase_P-typ_TM_dom_sf"/>
</dbReference>
<dbReference type="SUPFAM" id="SSF81665">
    <property type="entry name" value="Calcium ATPase, transmembrane domain M"/>
    <property type="match status" value="1"/>
</dbReference>
<feature type="transmembrane region" description="Helical" evidence="8">
    <location>
        <begin position="274"/>
        <end position="290"/>
    </location>
</feature>
<evidence type="ECO:0000256" key="8">
    <source>
        <dbReference type="SAM" id="Phobius"/>
    </source>
</evidence>
<gene>
    <name evidence="10" type="ORF">I4X03_009535</name>
</gene>
<feature type="transmembrane region" description="Helical" evidence="8">
    <location>
        <begin position="701"/>
        <end position="725"/>
    </location>
</feature>
<evidence type="ECO:0000256" key="7">
    <source>
        <dbReference type="ARBA" id="ARBA00023136"/>
    </source>
</evidence>
<feature type="transmembrane region" description="Helical" evidence="8">
    <location>
        <begin position="805"/>
        <end position="825"/>
    </location>
</feature>
<dbReference type="SFLD" id="SFLDG00002">
    <property type="entry name" value="C1.7:_P-type_atpase_like"/>
    <property type="match status" value="1"/>
</dbReference>
<feature type="transmembrane region" description="Helical" evidence="8">
    <location>
        <begin position="67"/>
        <end position="83"/>
    </location>
</feature>
<dbReference type="Gene3D" id="2.70.150.10">
    <property type="entry name" value="Calcium-transporting ATPase, cytoplasmic transduction domain A"/>
    <property type="match status" value="1"/>
</dbReference>
<dbReference type="InterPro" id="IPR023214">
    <property type="entry name" value="HAD_sf"/>
</dbReference>
<proteinExistence type="predicted"/>
<evidence type="ECO:0000256" key="2">
    <source>
        <dbReference type="ARBA" id="ARBA00022692"/>
    </source>
</evidence>